<evidence type="ECO:0000313" key="1">
    <source>
        <dbReference type="EMBL" id="RMB84878.1"/>
    </source>
</evidence>
<dbReference type="AlphaFoldDB" id="A0A3M0I975"/>
<keyword evidence="2" id="KW-1185">Reference proteome</keyword>
<dbReference type="Gene3D" id="2.60.120.260">
    <property type="entry name" value="Galactose-binding domain-like"/>
    <property type="match status" value="1"/>
</dbReference>
<dbReference type="InterPro" id="IPR053161">
    <property type="entry name" value="Ulvan_degrading_GH"/>
</dbReference>
<sequence>MTSELSRRRMLTLGAAAVAATATSGWLGESTALAHTAGERTSTTAVGDTKIAKVFGGNPLAARPMARMWFPDAGAGKDSEGLALVAKQLTDMANGGFGGVEIAFLSDNTSYDNDDAKEFGWGSENWRRILKQALRTANGAKAGFKVDITITSHWPPIVNTVDPNDDEQQQEASYAYRKITADDLSAGRGDLPLPETRTRDFSNTSSLIADFVFVDKLATATVARVASLDDSGDPVFELASLIDVTAATTRKQETDASAAAKVENGKRYAGSAAGVPDRAYAEANGIDYDDVLAKFGPEPTSSSFKGKIDSDGNRRRMADWQYHYESDLSKVGALKKYSPSSGDSLAAGDYVLFGTYRRGTGQIMSGGASVTIHNRSYATNYFSAEGVQKIFDFWDAHILDREMISLLKKNGRLGSSIFEDSIEIHADSPLWTPNLLTAFERLNGYDVAKYGPVLALNSSARFDDSETATRIGEDKNLVLGDLYETEHASLIKDWTDSFGYTYRAQAYTLSGLDIARAASALDIPEGDNSTSGDGLRNISAAVNMAGGALVSMETTTFSANINSTWHTVAQEVNRDLSHGVNRSIFHGSAFARSFNGHQSSWPGWNFWTFSSYNARQIWWDDVDTFSGYVTRSQTVMQHGNARIDLAVLLGTNDGFSIQSGNGFQSLLDKGYSYNLLSESLLDSKSAKVSGGVLAADGPAFKTLIVREATRLSVSTVQKLIDYAGKGLPVILYNTDVTRVYGTNKNNNNDTALAQKLAKLNKLATVATATTQAEILSLLDSWKVTPAALHDLAGVEASLRHSSEADYYYFYNSTSAAVSGKVTLAGTGVPHLLDAWTGEVTPIAEYVADADTVTVTIDLEGRDAVIVALGGGKASRQTHATTVSAGTVRYGGKGQLIHRAGTAGTSTVSLSTGKKQKVTIGSLPDAVSLGTGWKLALESWGPDKDANTVDPTVSARTGISFTDTSLGDWTDLPATSAQLTRLGVDSMSEVSGIGRYSTTFTLPKTWRSNVGALLELAHGDDLVAEVRINGALIDDVDQFTDTIDVGGLLQAGRNALEVKLDTTLGHRTGATTSSQTYGLTAVTLTPYVENTL</sequence>
<name>A0A3M0I975_9ACTN</name>
<reference evidence="1 2" key="1">
    <citation type="submission" date="2017-11" db="EMBL/GenBank/DDBJ databases">
        <title>Draft genome of actinobacteria isolated from guarana (Paullinia cupana (Mart.) Ducke.</title>
        <authorList>
            <person name="Siqueira K.A."/>
            <person name="Liotti R.G."/>
            <person name="Mendes T.A.O."/>
            <person name="Soares M.A."/>
        </authorList>
    </citation>
    <scope>NUCLEOTIDE SEQUENCE [LARGE SCALE GENOMIC DNA]</scope>
    <source>
        <strain evidence="1 2">193</strain>
    </source>
</reference>
<dbReference type="SUPFAM" id="SSF49785">
    <property type="entry name" value="Galactose-binding domain-like"/>
    <property type="match status" value="1"/>
</dbReference>
<dbReference type="RefSeq" id="WP_121890309.1">
    <property type="nucleotide sequence ID" value="NZ_PENI01000009.1"/>
</dbReference>
<evidence type="ECO:0000313" key="2">
    <source>
        <dbReference type="Proteomes" id="UP000270471"/>
    </source>
</evidence>
<dbReference type="PANTHER" id="PTHR36848">
    <property type="entry name" value="DNA-BINDING PROTEIN (PUTATIVE SECRETED PROTEIN)-RELATED"/>
    <property type="match status" value="1"/>
</dbReference>
<dbReference type="PANTHER" id="PTHR36848:SF2">
    <property type="entry name" value="SECRETED PROTEIN"/>
    <property type="match status" value="1"/>
</dbReference>
<comment type="caution">
    <text evidence="1">The sequence shown here is derived from an EMBL/GenBank/DDBJ whole genome shotgun (WGS) entry which is preliminary data.</text>
</comment>
<dbReference type="Proteomes" id="UP000270471">
    <property type="component" value="Unassembled WGS sequence"/>
</dbReference>
<gene>
    <name evidence="1" type="ORF">CTZ28_17200</name>
</gene>
<dbReference type="EMBL" id="PENI01000009">
    <property type="protein sequence ID" value="RMB84878.1"/>
    <property type="molecule type" value="Genomic_DNA"/>
</dbReference>
<proteinExistence type="predicted"/>
<protein>
    <submittedName>
        <fullName evidence="1">Uncharacterized protein</fullName>
    </submittedName>
</protein>
<accession>A0A3M0I975</accession>
<dbReference type="Pfam" id="PF17132">
    <property type="entry name" value="Glyco_hydro_106"/>
    <property type="match status" value="1"/>
</dbReference>
<organism evidence="1 2">
    <name type="scientific">Streptomyces shenzhenensis</name>
    <dbReference type="NCBI Taxonomy" id="943815"/>
    <lineage>
        <taxon>Bacteria</taxon>
        <taxon>Bacillati</taxon>
        <taxon>Actinomycetota</taxon>
        <taxon>Actinomycetes</taxon>
        <taxon>Kitasatosporales</taxon>
        <taxon>Streptomycetaceae</taxon>
        <taxon>Streptomyces</taxon>
    </lineage>
</organism>
<dbReference type="OrthoDB" id="9761519at2"/>
<dbReference type="InterPro" id="IPR008979">
    <property type="entry name" value="Galactose-bd-like_sf"/>
</dbReference>
<dbReference type="PROSITE" id="PS51318">
    <property type="entry name" value="TAT"/>
    <property type="match status" value="1"/>
</dbReference>
<dbReference type="InterPro" id="IPR006311">
    <property type="entry name" value="TAT_signal"/>
</dbReference>